<name>A0A395VBB3_9FIRM</name>
<keyword evidence="3" id="KW-0808">Transferase</keyword>
<accession>A0A395VBB3</accession>
<evidence type="ECO:0000256" key="1">
    <source>
        <dbReference type="SAM" id="Phobius"/>
    </source>
</evidence>
<dbReference type="InterPro" id="IPR052734">
    <property type="entry name" value="Nod_factor_acetyltransferase"/>
</dbReference>
<dbReference type="InterPro" id="IPR002656">
    <property type="entry name" value="Acyl_transf_3_dom"/>
</dbReference>
<keyword evidence="1" id="KW-1133">Transmembrane helix</keyword>
<feature type="transmembrane region" description="Helical" evidence="1">
    <location>
        <begin position="188"/>
        <end position="209"/>
    </location>
</feature>
<feature type="transmembrane region" description="Helical" evidence="1">
    <location>
        <begin position="221"/>
        <end position="241"/>
    </location>
</feature>
<feature type="transmembrane region" description="Helical" evidence="1">
    <location>
        <begin position="303"/>
        <end position="323"/>
    </location>
</feature>
<feature type="transmembrane region" description="Helical" evidence="1">
    <location>
        <begin position="351"/>
        <end position="369"/>
    </location>
</feature>
<protein>
    <submittedName>
        <fullName evidence="3">Acyltransferase</fullName>
    </submittedName>
</protein>
<dbReference type="GO" id="GO:0016747">
    <property type="term" value="F:acyltransferase activity, transferring groups other than amino-acyl groups"/>
    <property type="evidence" value="ECO:0007669"/>
    <property type="project" value="InterPro"/>
</dbReference>
<sequence length="389" mass="44179">MGNNMSEKQVGSKSNKTFMILSAFGIVMLLDAHTWTTVNIFANIIEYNSFFMPLFVFISGYFFSEGSLENMPGLVMKKTKKFMIPFLFWGFFYLGLERLMDHLGIIRYEQEVGIVEGLHRAFTTGQICNLAGPLWFLPASYFTQLIYAFVRRGFRKIWNEWLALLIFIIAGCASVSLSNSGWNTWQAGALLIPLKVAFFLQFYQLGVVYKKYLEEFHKKASNCVVLLSTIIGSIIVLAANGGNDSFIDLFAMTGFWNIKCVVFPLLTSVLGITFWLTVSRILEPAIGESKVVNKISDNTLGILEHHLFCYNVLNLLFWGISLLDKSGTIVFDVEMFQSWAVYRYEPFKQFGVFYIIVGIVGSLLIVSGTERIKKSLPGRKSEHNKLKKL</sequence>
<dbReference type="PANTHER" id="PTHR37312">
    <property type="entry name" value="MEMBRANE-BOUND ACYLTRANSFERASE YKRP-RELATED"/>
    <property type="match status" value="1"/>
</dbReference>
<dbReference type="Proteomes" id="UP000266172">
    <property type="component" value="Unassembled WGS sequence"/>
</dbReference>
<feature type="transmembrane region" description="Helical" evidence="1">
    <location>
        <begin position="44"/>
        <end position="62"/>
    </location>
</feature>
<gene>
    <name evidence="3" type="ORF">DWX93_10690</name>
</gene>
<comment type="caution">
    <text evidence="3">The sequence shown here is derived from an EMBL/GenBank/DDBJ whole genome shotgun (WGS) entry which is preliminary data.</text>
</comment>
<evidence type="ECO:0000313" key="3">
    <source>
        <dbReference type="EMBL" id="RGS39683.1"/>
    </source>
</evidence>
<evidence type="ECO:0000259" key="2">
    <source>
        <dbReference type="Pfam" id="PF01757"/>
    </source>
</evidence>
<dbReference type="AlphaFoldDB" id="A0A395VBB3"/>
<proteinExistence type="predicted"/>
<dbReference type="PANTHER" id="PTHR37312:SF1">
    <property type="entry name" value="MEMBRANE-BOUND ACYLTRANSFERASE YKRP-RELATED"/>
    <property type="match status" value="1"/>
</dbReference>
<keyword evidence="1" id="KW-0812">Transmembrane</keyword>
<feature type="transmembrane region" description="Helical" evidence="1">
    <location>
        <begin position="162"/>
        <end position="182"/>
    </location>
</feature>
<evidence type="ECO:0000313" key="4">
    <source>
        <dbReference type="Proteomes" id="UP000266172"/>
    </source>
</evidence>
<dbReference type="Pfam" id="PF01757">
    <property type="entry name" value="Acyl_transf_3"/>
    <property type="match status" value="1"/>
</dbReference>
<organism evidence="3 4">
    <name type="scientific">Roseburia hominis</name>
    <dbReference type="NCBI Taxonomy" id="301301"/>
    <lineage>
        <taxon>Bacteria</taxon>
        <taxon>Bacillati</taxon>
        <taxon>Bacillota</taxon>
        <taxon>Clostridia</taxon>
        <taxon>Lachnospirales</taxon>
        <taxon>Lachnospiraceae</taxon>
        <taxon>Roseburia</taxon>
    </lineage>
</organism>
<dbReference type="EMBL" id="QRVL01000008">
    <property type="protein sequence ID" value="RGS39683.1"/>
    <property type="molecule type" value="Genomic_DNA"/>
</dbReference>
<feature type="transmembrane region" description="Helical" evidence="1">
    <location>
        <begin position="82"/>
        <end position="100"/>
    </location>
</feature>
<feature type="domain" description="Acyltransferase 3" evidence="2">
    <location>
        <begin position="46"/>
        <end position="364"/>
    </location>
</feature>
<reference evidence="3 4" key="1">
    <citation type="submission" date="2018-08" db="EMBL/GenBank/DDBJ databases">
        <title>A genome reference for cultivated species of the human gut microbiota.</title>
        <authorList>
            <person name="Zou Y."/>
            <person name="Xue W."/>
            <person name="Luo G."/>
        </authorList>
    </citation>
    <scope>NUCLEOTIDE SEQUENCE [LARGE SCALE GENOMIC DNA]</scope>
    <source>
        <strain evidence="3 4">AF22-12AC</strain>
    </source>
</reference>
<feature type="transmembrane region" description="Helical" evidence="1">
    <location>
        <begin position="261"/>
        <end position="282"/>
    </location>
</feature>
<keyword evidence="1" id="KW-0472">Membrane</keyword>
<keyword evidence="3" id="KW-0012">Acyltransferase</keyword>